<name>A0A532VAK2_UNCT6</name>
<dbReference type="Proteomes" id="UP000317778">
    <property type="component" value="Unassembled WGS sequence"/>
</dbReference>
<reference evidence="8 9" key="1">
    <citation type="submission" date="2017-06" db="EMBL/GenBank/DDBJ databases">
        <title>Novel microbial phyla capable of carbon fixation and sulfur reduction in deep-sea sediments.</title>
        <authorList>
            <person name="Huang J."/>
            <person name="Baker B."/>
            <person name="Wang Y."/>
        </authorList>
    </citation>
    <scope>NUCLEOTIDE SEQUENCE [LARGE SCALE GENOMIC DNA]</scope>
    <source>
        <strain evidence="8">B3_TA06</strain>
    </source>
</reference>
<dbReference type="InterPro" id="IPR002583">
    <property type="entry name" value="Ribosomal_bS20"/>
</dbReference>
<evidence type="ECO:0000256" key="2">
    <source>
        <dbReference type="ARBA" id="ARBA00022730"/>
    </source>
</evidence>
<evidence type="ECO:0000256" key="7">
    <source>
        <dbReference type="HAMAP-Rule" id="MF_00500"/>
    </source>
</evidence>
<evidence type="ECO:0000256" key="5">
    <source>
        <dbReference type="ARBA" id="ARBA00023274"/>
    </source>
</evidence>
<dbReference type="AlphaFoldDB" id="A0A532VAK2"/>
<comment type="function">
    <text evidence="7">Binds directly to 16S ribosomal RNA.</text>
</comment>
<keyword evidence="5 7" id="KW-0687">Ribonucleoprotein</keyword>
<keyword evidence="3 7" id="KW-0694">RNA-binding</keyword>
<evidence type="ECO:0000256" key="6">
    <source>
        <dbReference type="ARBA" id="ARBA00035136"/>
    </source>
</evidence>
<protein>
    <recommendedName>
        <fullName evidence="6 7">Small ribosomal subunit protein bS20</fullName>
    </recommendedName>
</protein>
<dbReference type="GO" id="GO:0003735">
    <property type="term" value="F:structural constituent of ribosome"/>
    <property type="evidence" value="ECO:0007669"/>
    <property type="project" value="InterPro"/>
</dbReference>
<evidence type="ECO:0000256" key="4">
    <source>
        <dbReference type="ARBA" id="ARBA00022980"/>
    </source>
</evidence>
<gene>
    <name evidence="7 8" type="primary">rpsT</name>
    <name evidence="8" type="ORF">CEE36_00355</name>
</gene>
<dbReference type="GO" id="GO:0005829">
    <property type="term" value="C:cytosol"/>
    <property type="evidence" value="ECO:0007669"/>
    <property type="project" value="TreeGrafter"/>
</dbReference>
<organism evidence="8 9">
    <name type="scientific">candidate division TA06 bacterium B3_TA06</name>
    <dbReference type="NCBI Taxonomy" id="2012487"/>
    <lineage>
        <taxon>Bacteria</taxon>
        <taxon>Bacteria division TA06</taxon>
    </lineage>
</organism>
<dbReference type="InterPro" id="IPR036510">
    <property type="entry name" value="Ribosomal_bS20_sf"/>
</dbReference>
<sequence>MPVIKSVLKNVRQNAKRRAVNRARRSRLKTEIAKFTAATKKDKKKLYPAVQAVIDKTVREGVIHRNKAARLKSRLASQIT</sequence>
<evidence type="ECO:0000313" key="8">
    <source>
        <dbReference type="EMBL" id="TKJ44229.1"/>
    </source>
</evidence>
<keyword evidence="2 7" id="KW-0699">rRNA-binding</keyword>
<dbReference type="NCBIfam" id="TIGR00029">
    <property type="entry name" value="S20"/>
    <property type="match status" value="1"/>
</dbReference>
<dbReference type="PANTHER" id="PTHR33398:SF1">
    <property type="entry name" value="SMALL RIBOSOMAL SUBUNIT PROTEIN BS20C"/>
    <property type="match status" value="1"/>
</dbReference>
<evidence type="ECO:0000256" key="3">
    <source>
        <dbReference type="ARBA" id="ARBA00022884"/>
    </source>
</evidence>
<dbReference type="GO" id="GO:0015935">
    <property type="term" value="C:small ribosomal subunit"/>
    <property type="evidence" value="ECO:0007669"/>
    <property type="project" value="TreeGrafter"/>
</dbReference>
<evidence type="ECO:0000256" key="1">
    <source>
        <dbReference type="ARBA" id="ARBA00007634"/>
    </source>
</evidence>
<dbReference type="SUPFAM" id="SSF46992">
    <property type="entry name" value="Ribosomal protein S20"/>
    <property type="match status" value="1"/>
</dbReference>
<dbReference type="GO" id="GO:0070181">
    <property type="term" value="F:small ribosomal subunit rRNA binding"/>
    <property type="evidence" value="ECO:0007669"/>
    <property type="project" value="TreeGrafter"/>
</dbReference>
<keyword evidence="4 7" id="KW-0689">Ribosomal protein</keyword>
<comment type="similarity">
    <text evidence="1 7">Belongs to the bacterial ribosomal protein bS20 family.</text>
</comment>
<accession>A0A532VAK2</accession>
<dbReference type="Pfam" id="PF01649">
    <property type="entry name" value="Ribosomal_S20p"/>
    <property type="match status" value="1"/>
</dbReference>
<dbReference type="GO" id="GO:0006412">
    <property type="term" value="P:translation"/>
    <property type="evidence" value="ECO:0007669"/>
    <property type="project" value="UniProtKB-UniRule"/>
</dbReference>
<dbReference type="Gene3D" id="1.20.58.110">
    <property type="entry name" value="Ribosomal protein S20"/>
    <property type="match status" value="1"/>
</dbReference>
<dbReference type="EMBL" id="NJBO01000001">
    <property type="protein sequence ID" value="TKJ44229.1"/>
    <property type="molecule type" value="Genomic_DNA"/>
</dbReference>
<proteinExistence type="inferred from homology"/>
<evidence type="ECO:0000313" key="9">
    <source>
        <dbReference type="Proteomes" id="UP000317778"/>
    </source>
</evidence>
<dbReference type="PANTHER" id="PTHR33398">
    <property type="entry name" value="30S RIBOSOMAL PROTEIN S20"/>
    <property type="match status" value="1"/>
</dbReference>
<dbReference type="HAMAP" id="MF_00500">
    <property type="entry name" value="Ribosomal_bS20"/>
    <property type="match status" value="1"/>
</dbReference>
<comment type="caution">
    <text evidence="8">The sequence shown here is derived from an EMBL/GenBank/DDBJ whole genome shotgun (WGS) entry which is preliminary data.</text>
</comment>